<organism evidence="2 3">
    <name type="scientific">Porphyra umbilicalis</name>
    <name type="common">Purple laver</name>
    <name type="synonym">Red alga</name>
    <dbReference type="NCBI Taxonomy" id="2786"/>
    <lineage>
        <taxon>Eukaryota</taxon>
        <taxon>Rhodophyta</taxon>
        <taxon>Bangiophyceae</taxon>
        <taxon>Bangiales</taxon>
        <taxon>Bangiaceae</taxon>
        <taxon>Porphyra</taxon>
    </lineage>
</organism>
<dbReference type="Gene3D" id="3.30.200.20">
    <property type="entry name" value="Phosphorylase Kinase, domain 1"/>
    <property type="match status" value="1"/>
</dbReference>
<dbReference type="PROSITE" id="PS50011">
    <property type="entry name" value="PROTEIN_KINASE_DOM"/>
    <property type="match status" value="1"/>
</dbReference>
<dbReference type="Gene3D" id="1.10.510.10">
    <property type="entry name" value="Transferase(Phosphotransferase) domain 1"/>
    <property type="match status" value="1"/>
</dbReference>
<accession>A0A1X6NMC5</accession>
<dbReference type="OrthoDB" id="4062651at2759"/>
<dbReference type="InterPro" id="IPR000719">
    <property type="entry name" value="Prot_kinase_dom"/>
</dbReference>
<sequence>MLWYQKELPDADEWKLVDFNVAWDSAIVDVTFKGIRYHLLLSRHKKVSACAENDVLLAPEASQATLDEQKVQISSVCEKMLQLYGRHLSLWLLPGSDSSSASTSELDVARLAGYYNGFPCRRQLRTVRGELLSVNPAKHYMRMHGHPVPNQFPGLPVFTKDRLVVKCRPELDDGISLVEAARDANVGGTAAGDLLVMKTVYRCWLEDIQDFIREADVLGKIPSHPNIVGFHGLVVDGDGLVDGILVSYLDGTLLPDITQATLAERERWKLQINAALSHVHNQVDADGHRSPVAWGDAKTGNVIITAAGDAVILDFGGGWTYDGVEKKDENTVATDEKGREMIMNLLDNLPPPGEGAVIGGT</sequence>
<dbReference type="AlphaFoldDB" id="A0A1X6NMC5"/>
<name>A0A1X6NMC5_PORUM</name>
<reference evidence="2 3" key="1">
    <citation type="submission" date="2017-03" db="EMBL/GenBank/DDBJ databases">
        <title>WGS assembly of Porphyra umbilicalis.</title>
        <authorList>
            <person name="Brawley S.H."/>
            <person name="Blouin N.A."/>
            <person name="Ficko-Blean E."/>
            <person name="Wheeler G.L."/>
            <person name="Lohr M."/>
            <person name="Goodson H.V."/>
            <person name="Jenkins J.W."/>
            <person name="Blaby-Haas C.E."/>
            <person name="Helliwell K.E."/>
            <person name="Chan C."/>
            <person name="Marriage T."/>
            <person name="Bhattacharya D."/>
            <person name="Klein A.S."/>
            <person name="Badis Y."/>
            <person name="Brodie J."/>
            <person name="Cao Y."/>
            <person name="Collen J."/>
            <person name="Dittami S.M."/>
            <person name="Gachon C.M."/>
            <person name="Green B.R."/>
            <person name="Karpowicz S."/>
            <person name="Kim J.W."/>
            <person name="Kudahl U."/>
            <person name="Lin S."/>
            <person name="Michel G."/>
            <person name="Mittag M."/>
            <person name="Olson B.J."/>
            <person name="Pangilinan J."/>
            <person name="Peng Y."/>
            <person name="Qiu H."/>
            <person name="Shu S."/>
            <person name="Singer J.T."/>
            <person name="Smith A.G."/>
            <person name="Sprecher B.N."/>
            <person name="Wagner V."/>
            <person name="Wang W."/>
            <person name="Wang Z.-Y."/>
            <person name="Yan J."/>
            <person name="Yarish C."/>
            <person name="Zoeuner-Riek S."/>
            <person name="Zhuang Y."/>
            <person name="Zou Y."/>
            <person name="Lindquist E.A."/>
            <person name="Grimwood J."/>
            <person name="Barry K."/>
            <person name="Rokhsar D.S."/>
            <person name="Schmutz J."/>
            <person name="Stiller J.W."/>
            <person name="Grossman A.R."/>
            <person name="Prochnik S.E."/>
        </authorList>
    </citation>
    <scope>NUCLEOTIDE SEQUENCE [LARGE SCALE GENOMIC DNA]</scope>
    <source>
        <strain evidence="2">4086291</strain>
    </source>
</reference>
<protein>
    <recommendedName>
        <fullName evidence="1">Protein kinase domain-containing protein</fullName>
    </recommendedName>
</protein>
<dbReference type="GO" id="GO:0005524">
    <property type="term" value="F:ATP binding"/>
    <property type="evidence" value="ECO:0007669"/>
    <property type="project" value="InterPro"/>
</dbReference>
<dbReference type="SUPFAM" id="SSF56112">
    <property type="entry name" value="Protein kinase-like (PK-like)"/>
    <property type="match status" value="1"/>
</dbReference>
<evidence type="ECO:0000313" key="3">
    <source>
        <dbReference type="Proteomes" id="UP000218209"/>
    </source>
</evidence>
<dbReference type="GO" id="GO:0004672">
    <property type="term" value="F:protein kinase activity"/>
    <property type="evidence" value="ECO:0007669"/>
    <property type="project" value="InterPro"/>
</dbReference>
<proteinExistence type="predicted"/>
<feature type="domain" description="Protein kinase" evidence="1">
    <location>
        <begin position="164"/>
        <end position="361"/>
    </location>
</feature>
<dbReference type="EMBL" id="KV919399">
    <property type="protein sequence ID" value="OSX69799.1"/>
    <property type="molecule type" value="Genomic_DNA"/>
</dbReference>
<gene>
    <name evidence="2" type="ORF">BU14_1141s0002</name>
</gene>
<dbReference type="InterPro" id="IPR011009">
    <property type="entry name" value="Kinase-like_dom_sf"/>
</dbReference>
<keyword evidence="3" id="KW-1185">Reference proteome</keyword>
<evidence type="ECO:0000259" key="1">
    <source>
        <dbReference type="PROSITE" id="PS50011"/>
    </source>
</evidence>
<dbReference type="Proteomes" id="UP000218209">
    <property type="component" value="Unassembled WGS sequence"/>
</dbReference>
<evidence type="ECO:0000313" key="2">
    <source>
        <dbReference type="EMBL" id="OSX69799.1"/>
    </source>
</evidence>